<sequence>MGQENVSQDDARLEALGYRPELNREFSGWKIFCVAFSIMGIGPSLASTIIYNLPYGGPIAMVWGWIVAAIFITPIAMALGDLASAMPTSGGLYYWTHRLGPAKSRNFLAWMVGYNSLLGNVTASSSLGWACATQIFTAVSLHNPEFVPTAAQQYGVYCAVMIFCGVYCAYFTKVFAKLGTASVCLNLIIAIITIVGLPIARRGELNTAGFTFGGWTNLTGWNSGAAFLLSMLAPVWTICSFDCAVSISEEASNAAIAVPWAMVSAVTSGGAVGGVLLIIFALCMGTDIAAVSNTDLGNPLAYIYQLGFGSKGALGVWILICIAQVSMTASVVFPASRQSFAFARDGALPFSKFLYKVDSRTGTPVRTVWFIIALTIPLGALCFPDPVNYAAINAIFALAVIALYAAYATPIALRLFDKSEVFKPGPWYLGRWSKPTAWIALIWMAFASVIFCFPAEPSPNAQTMNYAALVLGGVWIFAAGYYFLPIWGGRTFFTGPRTTDFIDYSLQAGQTEDYSPESSGKPNSDDSKASNREGVSSVALAEVE</sequence>
<evidence type="ECO:0000256" key="3">
    <source>
        <dbReference type="ARBA" id="ARBA00022692"/>
    </source>
</evidence>
<comment type="subcellular location">
    <subcellularLocation>
        <location evidence="1">Membrane</location>
        <topology evidence="1">Multi-pass membrane protein</topology>
    </subcellularLocation>
</comment>
<feature type="transmembrane region" description="Helical" evidence="7">
    <location>
        <begin position="437"/>
        <end position="457"/>
    </location>
</feature>
<dbReference type="PANTHER" id="PTHR45649">
    <property type="entry name" value="AMINO-ACID PERMEASE BAT1"/>
    <property type="match status" value="1"/>
</dbReference>
<accession>A0AAD9CWH0</accession>
<dbReference type="PIRSF" id="PIRSF006060">
    <property type="entry name" value="AA_transporter"/>
    <property type="match status" value="1"/>
</dbReference>
<keyword evidence="2" id="KW-0813">Transport</keyword>
<keyword evidence="3 7" id="KW-0812">Transmembrane</keyword>
<evidence type="ECO:0000313" key="8">
    <source>
        <dbReference type="EMBL" id="KAK1923342.1"/>
    </source>
</evidence>
<feature type="transmembrane region" description="Helical" evidence="7">
    <location>
        <begin position="389"/>
        <end position="416"/>
    </location>
</feature>
<feature type="transmembrane region" description="Helical" evidence="7">
    <location>
        <begin position="220"/>
        <end position="245"/>
    </location>
</feature>
<feature type="transmembrane region" description="Helical" evidence="7">
    <location>
        <begin position="463"/>
        <end position="484"/>
    </location>
</feature>
<dbReference type="AlphaFoldDB" id="A0AAD9CWH0"/>
<organism evidence="8 9">
    <name type="scientific">Papiliotrema laurentii</name>
    <name type="common">Cryptococcus laurentii</name>
    <dbReference type="NCBI Taxonomy" id="5418"/>
    <lineage>
        <taxon>Eukaryota</taxon>
        <taxon>Fungi</taxon>
        <taxon>Dikarya</taxon>
        <taxon>Basidiomycota</taxon>
        <taxon>Agaricomycotina</taxon>
        <taxon>Tremellomycetes</taxon>
        <taxon>Tremellales</taxon>
        <taxon>Rhynchogastremaceae</taxon>
        <taxon>Papiliotrema</taxon>
    </lineage>
</organism>
<feature type="transmembrane region" description="Helical" evidence="7">
    <location>
        <begin position="365"/>
        <end position="383"/>
    </location>
</feature>
<dbReference type="InterPro" id="IPR002293">
    <property type="entry name" value="AA/rel_permease1"/>
</dbReference>
<evidence type="ECO:0000313" key="9">
    <source>
        <dbReference type="Proteomes" id="UP001182556"/>
    </source>
</evidence>
<comment type="caution">
    <text evidence="8">The sequence shown here is derived from an EMBL/GenBank/DDBJ whole genome shotgun (WGS) entry which is preliminary data.</text>
</comment>
<keyword evidence="5 7" id="KW-0472">Membrane</keyword>
<proteinExistence type="predicted"/>
<evidence type="ECO:0000256" key="7">
    <source>
        <dbReference type="SAM" id="Phobius"/>
    </source>
</evidence>
<reference evidence="8" key="1">
    <citation type="submission" date="2023-02" db="EMBL/GenBank/DDBJ databases">
        <title>Identification and recombinant expression of a fungal hydrolase from Papiliotrema laurentii that hydrolyzes apple cutin and clears colloidal polyester polyurethane.</title>
        <authorList>
            <consortium name="DOE Joint Genome Institute"/>
            <person name="Roman V.A."/>
            <person name="Bojanowski C."/>
            <person name="Crable B.R."/>
            <person name="Wagner D.N."/>
            <person name="Hung C.S."/>
            <person name="Nadeau L.J."/>
            <person name="Schratz L."/>
            <person name="Haridas S."/>
            <person name="Pangilinan J."/>
            <person name="Lipzen A."/>
            <person name="Na H."/>
            <person name="Yan M."/>
            <person name="Ng V."/>
            <person name="Grigoriev I.V."/>
            <person name="Spatafora J.W."/>
            <person name="Barlow D."/>
            <person name="Biffinger J."/>
            <person name="Kelley-Loughnane N."/>
            <person name="Varaljay V.A."/>
            <person name="Crookes-Goodson W.J."/>
        </authorList>
    </citation>
    <scope>NUCLEOTIDE SEQUENCE</scope>
    <source>
        <strain evidence="8">5307AH</strain>
    </source>
</reference>
<protein>
    <submittedName>
        <fullName evidence="8">Amino acid transporter</fullName>
    </submittedName>
</protein>
<keyword evidence="9" id="KW-1185">Reference proteome</keyword>
<dbReference type="EMBL" id="JAODAN010000006">
    <property type="protein sequence ID" value="KAK1923342.1"/>
    <property type="molecule type" value="Genomic_DNA"/>
</dbReference>
<dbReference type="Gene3D" id="1.20.1740.10">
    <property type="entry name" value="Amino acid/polyamine transporter I"/>
    <property type="match status" value="1"/>
</dbReference>
<feature type="transmembrane region" description="Helical" evidence="7">
    <location>
        <begin position="150"/>
        <end position="171"/>
    </location>
</feature>
<dbReference type="PANTHER" id="PTHR45649:SF6">
    <property type="entry name" value="GABA-SPECIFIC PERMEASE"/>
    <property type="match status" value="1"/>
</dbReference>
<feature type="transmembrane region" description="Helical" evidence="7">
    <location>
        <begin position="257"/>
        <end position="282"/>
    </location>
</feature>
<feature type="transmembrane region" description="Helical" evidence="7">
    <location>
        <begin position="29"/>
        <end position="51"/>
    </location>
</feature>
<evidence type="ECO:0000256" key="1">
    <source>
        <dbReference type="ARBA" id="ARBA00004141"/>
    </source>
</evidence>
<dbReference type="GO" id="GO:0022857">
    <property type="term" value="F:transmembrane transporter activity"/>
    <property type="evidence" value="ECO:0007669"/>
    <property type="project" value="InterPro"/>
</dbReference>
<evidence type="ECO:0000256" key="2">
    <source>
        <dbReference type="ARBA" id="ARBA00022448"/>
    </source>
</evidence>
<feature type="transmembrane region" description="Helical" evidence="7">
    <location>
        <begin position="178"/>
        <end position="200"/>
    </location>
</feature>
<dbReference type="GO" id="GO:0016020">
    <property type="term" value="C:membrane"/>
    <property type="evidence" value="ECO:0007669"/>
    <property type="project" value="UniProtKB-SubCell"/>
</dbReference>
<feature type="region of interest" description="Disordered" evidence="6">
    <location>
        <begin position="510"/>
        <end position="544"/>
    </location>
</feature>
<feature type="transmembrane region" description="Helical" evidence="7">
    <location>
        <begin position="314"/>
        <end position="335"/>
    </location>
</feature>
<dbReference type="Pfam" id="PF13520">
    <property type="entry name" value="AA_permease_2"/>
    <property type="match status" value="1"/>
</dbReference>
<evidence type="ECO:0000256" key="6">
    <source>
        <dbReference type="SAM" id="MobiDB-lite"/>
    </source>
</evidence>
<dbReference type="Proteomes" id="UP001182556">
    <property type="component" value="Unassembled WGS sequence"/>
</dbReference>
<feature type="transmembrane region" description="Helical" evidence="7">
    <location>
        <begin position="63"/>
        <end position="86"/>
    </location>
</feature>
<keyword evidence="4 7" id="KW-1133">Transmembrane helix</keyword>
<evidence type="ECO:0000256" key="5">
    <source>
        <dbReference type="ARBA" id="ARBA00023136"/>
    </source>
</evidence>
<evidence type="ECO:0000256" key="4">
    <source>
        <dbReference type="ARBA" id="ARBA00022989"/>
    </source>
</evidence>
<feature type="compositionally biased region" description="Polar residues" evidence="6">
    <location>
        <begin position="510"/>
        <end position="522"/>
    </location>
</feature>
<feature type="transmembrane region" description="Helical" evidence="7">
    <location>
        <begin position="107"/>
        <end position="130"/>
    </location>
</feature>
<name>A0AAD9CWH0_PAPLA</name>
<gene>
    <name evidence="8" type="ORF">DB88DRAFT_490823</name>
</gene>